<protein>
    <submittedName>
        <fullName evidence="1">Uncharacterized protein</fullName>
    </submittedName>
</protein>
<proteinExistence type="predicted"/>
<name>E5DI23_9CAUD</name>
<dbReference type="RefSeq" id="YP_004009870.1">
    <property type="nucleotide sequence ID" value="NC_014662.1"/>
</dbReference>
<evidence type="ECO:0000313" key="1">
    <source>
        <dbReference type="EMBL" id="ADB81508.1"/>
    </source>
</evidence>
<gene>
    <name evidence="1" type="ORF">CC31p012</name>
</gene>
<dbReference type="Proteomes" id="UP000008725">
    <property type="component" value="Segment"/>
</dbReference>
<accession>E5DI23</accession>
<reference evidence="1 2" key="1">
    <citation type="journal article" date="2010" name="Virol. J.">
        <title>Genomes of the T4-related bacteriophages as windows on microbial genome evolution.</title>
        <authorList>
            <person name="Petrov V.M."/>
            <person name="Ratnayaka S."/>
            <person name="Nolan J.M."/>
            <person name="Miller E.S."/>
            <person name="Karam J.D."/>
        </authorList>
    </citation>
    <scope>NUCLEOTIDE SEQUENCE [LARGE SCALE GENOMIC DNA]</scope>
</reference>
<dbReference type="EMBL" id="GU323318">
    <property type="protein sequence ID" value="ADB81508.1"/>
    <property type="molecule type" value="Genomic_DNA"/>
</dbReference>
<dbReference type="KEGG" id="vg:9926158"/>
<evidence type="ECO:0000313" key="2">
    <source>
        <dbReference type="Proteomes" id="UP000008725"/>
    </source>
</evidence>
<sequence length="229" mass="26513">MPNFIKGRTYRLPEENEQWFLSQSFHNERLLDDIKSKGPEFTVLEVQEDCNGDSAVKVRFEGTGETSWDGFYITADEREYFEDVTGGGSWRAGVVYKCINLSAVGASSINSRFVREVGTKVFKVSKMMNDCERTLEIEYIHNDGYTAKMKITFTPGEYRYFKVISEDDYEEYSPICSMESLDEQIAAIKEPEEPEEWNAEVEGVMVFKIESEAERKKAIEILQTMKWKK</sequence>
<keyword evidence="2" id="KW-1185">Reference proteome</keyword>
<organism evidence="1 2">
    <name type="scientific">Enterobacter phage CC31</name>
    <dbReference type="NCBI Taxonomy" id="709484"/>
    <lineage>
        <taxon>Viruses</taxon>
        <taxon>Duplodnaviria</taxon>
        <taxon>Heunggongvirae</taxon>
        <taxon>Uroviricota</taxon>
        <taxon>Caudoviricetes</taxon>
        <taxon>Pantevenvirales</taxon>
        <taxon>Straboviridae</taxon>
        <taxon>Tevenvirinae</taxon>
        <taxon>Karamvirus</taxon>
        <taxon>Karamvirus cc31</taxon>
    </lineage>
</organism>
<dbReference type="GeneID" id="9926158"/>